<dbReference type="InterPro" id="IPR020635">
    <property type="entry name" value="Tyr_kinase_cat_dom"/>
</dbReference>
<dbReference type="GO" id="GO:0004713">
    <property type="term" value="F:protein tyrosine kinase activity"/>
    <property type="evidence" value="ECO:0007669"/>
    <property type="project" value="InterPro"/>
</dbReference>
<keyword evidence="3" id="KW-0808">Transferase</keyword>
<proteinExistence type="predicted"/>
<reference evidence="3 4" key="1">
    <citation type="journal article" date="2022" name="Nat. Plants">
        <title>Genomes of leafy and leafless Platanthera orchids illuminate the evolution of mycoheterotrophy.</title>
        <authorList>
            <person name="Li M.H."/>
            <person name="Liu K.W."/>
            <person name="Li Z."/>
            <person name="Lu H.C."/>
            <person name="Ye Q.L."/>
            <person name="Zhang D."/>
            <person name="Wang J.Y."/>
            <person name="Li Y.F."/>
            <person name="Zhong Z.M."/>
            <person name="Liu X."/>
            <person name="Yu X."/>
            <person name="Liu D.K."/>
            <person name="Tu X.D."/>
            <person name="Liu B."/>
            <person name="Hao Y."/>
            <person name="Liao X.Y."/>
            <person name="Jiang Y.T."/>
            <person name="Sun W.H."/>
            <person name="Chen J."/>
            <person name="Chen Y.Q."/>
            <person name="Ai Y."/>
            <person name="Zhai J.W."/>
            <person name="Wu S.S."/>
            <person name="Zhou Z."/>
            <person name="Hsiao Y.Y."/>
            <person name="Wu W.L."/>
            <person name="Chen Y.Y."/>
            <person name="Lin Y.F."/>
            <person name="Hsu J.L."/>
            <person name="Li C.Y."/>
            <person name="Wang Z.W."/>
            <person name="Zhao X."/>
            <person name="Zhong W.Y."/>
            <person name="Ma X.K."/>
            <person name="Ma L."/>
            <person name="Huang J."/>
            <person name="Chen G.Z."/>
            <person name="Huang M.Z."/>
            <person name="Huang L."/>
            <person name="Peng D.H."/>
            <person name="Luo Y.B."/>
            <person name="Zou S.Q."/>
            <person name="Chen S.P."/>
            <person name="Lan S."/>
            <person name="Tsai W.C."/>
            <person name="Van de Peer Y."/>
            <person name="Liu Z.J."/>
        </authorList>
    </citation>
    <scope>NUCLEOTIDE SEQUENCE [LARGE SCALE GENOMIC DNA]</scope>
    <source>
        <strain evidence="3">Lor287</strain>
    </source>
</reference>
<feature type="compositionally biased region" description="Basic and acidic residues" evidence="1">
    <location>
        <begin position="24"/>
        <end position="33"/>
    </location>
</feature>
<dbReference type="SUPFAM" id="SSF56112">
    <property type="entry name" value="Protein kinase-like (PK-like)"/>
    <property type="match status" value="1"/>
</dbReference>
<comment type="caution">
    <text evidence="3">The sequence shown here is derived from an EMBL/GenBank/DDBJ whole genome shotgun (WGS) entry which is preliminary data.</text>
</comment>
<dbReference type="PANTHER" id="PTHR45621">
    <property type="entry name" value="OS01G0588500 PROTEIN-RELATED"/>
    <property type="match status" value="1"/>
</dbReference>
<dbReference type="Gene3D" id="3.30.200.20">
    <property type="entry name" value="Phosphorylase Kinase, domain 1"/>
    <property type="match status" value="1"/>
</dbReference>
<keyword evidence="3" id="KW-0418">Kinase</keyword>
<feature type="region of interest" description="Disordered" evidence="1">
    <location>
        <begin position="17"/>
        <end position="53"/>
    </location>
</feature>
<organism evidence="3 4">
    <name type="scientific">Platanthera zijinensis</name>
    <dbReference type="NCBI Taxonomy" id="2320716"/>
    <lineage>
        <taxon>Eukaryota</taxon>
        <taxon>Viridiplantae</taxon>
        <taxon>Streptophyta</taxon>
        <taxon>Embryophyta</taxon>
        <taxon>Tracheophyta</taxon>
        <taxon>Spermatophyta</taxon>
        <taxon>Magnoliopsida</taxon>
        <taxon>Liliopsida</taxon>
        <taxon>Asparagales</taxon>
        <taxon>Orchidaceae</taxon>
        <taxon>Orchidoideae</taxon>
        <taxon>Orchideae</taxon>
        <taxon>Orchidinae</taxon>
        <taxon>Platanthera</taxon>
    </lineage>
</organism>
<dbReference type="InterPro" id="IPR050823">
    <property type="entry name" value="Plant_Ser_Thr_Prot_Kinase"/>
</dbReference>
<dbReference type="PROSITE" id="PS50011">
    <property type="entry name" value="PROTEIN_KINASE_DOM"/>
    <property type="match status" value="1"/>
</dbReference>
<keyword evidence="4" id="KW-1185">Reference proteome</keyword>
<evidence type="ECO:0000313" key="3">
    <source>
        <dbReference type="EMBL" id="KAK8921221.1"/>
    </source>
</evidence>
<dbReference type="EMBL" id="JBBWWQ010000018">
    <property type="protein sequence ID" value="KAK8921221.1"/>
    <property type="molecule type" value="Genomic_DNA"/>
</dbReference>
<dbReference type="Gene3D" id="1.10.510.10">
    <property type="entry name" value="Transferase(Phosphotransferase) domain 1"/>
    <property type="match status" value="1"/>
</dbReference>
<protein>
    <submittedName>
        <fullName evidence="3">Receptor-like protein kinase</fullName>
    </submittedName>
</protein>
<dbReference type="InterPro" id="IPR001245">
    <property type="entry name" value="Ser-Thr/Tyr_kinase_cat_dom"/>
</dbReference>
<dbReference type="SMART" id="SM00219">
    <property type="entry name" value="TyrKc"/>
    <property type="match status" value="1"/>
</dbReference>
<name>A0AAP0AZR5_9ASPA</name>
<dbReference type="Proteomes" id="UP001418222">
    <property type="component" value="Unassembled WGS sequence"/>
</dbReference>
<feature type="domain" description="Protein kinase" evidence="2">
    <location>
        <begin position="87"/>
        <end position="355"/>
    </location>
</feature>
<keyword evidence="3" id="KW-0675">Receptor</keyword>
<evidence type="ECO:0000256" key="1">
    <source>
        <dbReference type="SAM" id="MobiDB-lite"/>
    </source>
</evidence>
<dbReference type="Pfam" id="PF07714">
    <property type="entry name" value="PK_Tyr_Ser-Thr"/>
    <property type="match status" value="1"/>
</dbReference>
<accession>A0AAP0AZR5</accession>
<dbReference type="AlphaFoldDB" id="A0AAP0AZR5"/>
<evidence type="ECO:0000259" key="2">
    <source>
        <dbReference type="PROSITE" id="PS50011"/>
    </source>
</evidence>
<dbReference type="GO" id="GO:0005524">
    <property type="term" value="F:ATP binding"/>
    <property type="evidence" value="ECO:0007669"/>
    <property type="project" value="InterPro"/>
</dbReference>
<gene>
    <name evidence="3" type="ORF">KSP39_PZI020849</name>
</gene>
<evidence type="ECO:0000313" key="4">
    <source>
        <dbReference type="Proteomes" id="UP001418222"/>
    </source>
</evidence>
<dbReference type="InterPro" id="IPR011009">
    <property type="entry name" value="Kinase-like_dom_sf"/>
</dbReference>
<dbReference type="InterPro" id="IPR000719">
    <property type="entry name" value="Prot_kinase_dom"/>
</dbReference>
<sequence>MGCLAIHKGKEEINFTHKPRRIHSLAEPKREKSFPNPHPLPLPSPMSFRSSSNNGPLLTSMPLPLPPLAPATHTFSLEETSVSCQHFSFDQCTSEGLSTAICGASFGDDSVALKKTIFDFSAVGSRRFVNQLNLIACLKHPCLCEIIGFHVREGVTIVYEGLFHGSFDNILHGRSNLPSLDWNARMKIALCAAEGLAFLHEEGPFQAMYSDFSSTNIQVSKDFSAKLSGYGCVDHNLENEYSKTRPAEAKERRKSITPMSNVRSFGVVLVELLTGRKDSNTCYAKNRDIVQWSKPFLADESRLSLIMDPHLQGRFPCKAAQIVAKIALRSLHRDPSERPTMREVVWCIKSAHSIKYSCLFPLREPPSVKGQPAQSLSCQNSLKN</sequence>